<protein>
    <recommendedName>
        <fullName evidence="8">Major facilitator superfamily domain-containing protein</fullName>
    </recommendedName>
</protein>
<evidence type="ECO:0000256" key="1">
    <source>
        <dbReference type="ARBA" id="ARBA00004141"/>
    </source>
</evidence>
<accession>A0A5N6IZ89</accession>
<sequence length="126" mass="14178">MYGKGVEIGFHWICPVFGMGFMAFGFTASSIIAETYILDSYRAVAPESLVLINIFRNLIGMTFVFAVQPWLIHSGYGNAYIQMMTVGLIAHLTVIPMMIWGKRLRAMTAERYLRMVDASGIPREFA</sequence>
<evidence type="ECO:0000313" key="6">
    <source>
        <dbReference type="EMBL" id="KAB8271665.1"/>
    </source>
</evidence>
<feature type="transmembrane region" description="Helical" evidence="5">
    <location>
        <begin position="12"/>
        <end position="37"/>
    </location>
</feature>
<keyword evidence="2 5" id="KW-0812">Transmembrane</keyword>
<evidence type="ECO:0000256" key="4">
    <source>
        <dbReference type="ARBA" id="ARBA00023136"/>
    </source>
</evidence>
<comment type="subcellular location">
    <subcellularLocation>
        <location evidence="1">Membrane</location>
        <topology evidence="1">Multi-pass membrane protein</topology>
    </subcellularLocation>
</comment>
<proteinExistence type="predicted"/>
<dbReference type="PANTHER" id="PTHR23502:SF34">
    <property type="entry name" value="PROTEIN HOL1"/>
    <property type="match status" value="1"/>
</dbReference>
<organism evidence="6 7">
    <name type="scientific">Aspergillus minisclerotigenes</name>
    <dbReference type="NCBI Taxonomy" id="656917"/>
    <lineage>
        <taxon>Eukaryota</taxon>
        <taxon>Fungi</taxon>
        <taxon>Dikarya</taxon>
        <taxon>Ascomycota</taxon>
        <taxon>Pezizomycotina</taxon>
        <taxon>Eurotiomycetes</taxon>
        <taxon>Eurotiomycetidae</taxon>
        <taxon>Eurotiales</taxon>
        <taxon>Aspergillaceae</taxon>
        <taxon>Aspergillus</taxon>
        <taxon>Aspergillus subgen. Circumdati</taxon>
    </lineage>
</organism>
<dbReference type="GO" id="GO:0022857">
    <property type="term" value="F:transmembrane transporter activity"/>
    <property type="evidence" value="ECO:0007669"/>
    <property type="project" value="TreeGrafter"/>
</dbReference>
<evidence type="ECO:0008006" key="8">
    <source>
        <dbReference type="Google" id="ProtNLM"/>
    </source>
</evidence>
<evidence type="ECO:0000256" key="5">
    <source>
        <dbReference type="SAM" id="Phobius"/>
    </source>
</evidence>
<dbReference type="AlphaFoldDB" id="A0A5N6IZ89"/>
<name>A0A5N6IZ89_9EURO</name>
<evidence type="ECO:0000313" key="7">
    <source>
        <dbReference type="Proteomes" id="UP000326289"/>
    </source>
</evidence>
<dbReference type="PANTHER" id="PTHR23502">
    <property type="entry name" value="MAJOR FACILITATOR SUPERFAMILY"/>
    <property type="match status" value="1"/>
</dbReference>
<feature type="transmembrane region" description="Helical" evidence="5">
    <location>
        <begin position="79"/>
        <end position="101"/>
    </location>
</feature>
<gene>
    <name evidence="6" type="ORF">BDV30DRAFT_240317</name>
</gene>
<dbReference type="Proteomes" id="UP000326289">
    <property type="component" value="Unassembled WGS sequence"/>
</dbReference>
<evidence type="ECO:0000256" key="3">
    <source>
        <dbReference type="ARBA" id="ARBA00022989"/>
    </source>
</evidence>
<keyword evidence="4 5" id="KW-0472">Membrane</keyword>
<keyword evidence="3 5" id="KW-1133">Transmembrane helix</keyword>
<feature type="transmembrane region" description="Helical" evidence="5">
    <location>
        <begin position="49"/>
        <end position="67"/>
    </location>
</feature>
<keyword evidence="7" id="KW-1185">Reference proteome</keyword>
<dbReference type="EMBL" id="ML732814">
    <property type="protein sequence ID" value="KAB8271665.1"/>
    <property type="molecule type" value="Genomic_DNA"/>
</dbReference>
<evidence type="ECO:0000256" key="2">
    <source>
        <dbReference type="ARBA" id="ARBA00022692"/>
    </source>
</evidence>
<dbReference type="GO" id="GO:0005886">
    <property type="term" value="C:plasma membrane"/>
    <property type="evidence" value="ECO:0007669"/>
    <property type="project" value="TreeGrafter"/>
</dbReference>
<reference evidence="6 7" key="1">
    <citation type="submission" date="2019-04" db="EMBL/GenBank/DDBJ databases">
        <title>Fungal friends and foes A comparative genomics study of 23 Aspergillus species from section Flavi.</title>
        <authorList>
            <consortium name="DOE Joint Genome Institute"/>
            <person name="Kjaerbolling I."/>
            <person name="Vesth T.C."/>
            <person name="Frisvad J.C."/>
            <person name="Nybo J.L."/>
            <person name="Theobald S."/>
            <person name="Kildgaard S."/>
            <person name="Petersen T.I."/>
            <person name="Kuo A."/>
            <person name="Sato A."/>
            <person name="Lyhne E.K."/>
            <person name="Kogle M.E."/>
            <person name="Wiebenga A."/>
            <person name="Kun R.S."/>
            <person name="Lubbers R.J."/>
            <person name="Makela M.R."/>
            <person name="Barry K."/>
            <person name="Chovatia M."/>
            <person name="Clum A."/>
            <person name="Daum C."/>
            <person name="Haridas S."/>
            <person name="He G."/>
            <person name="LaButti K."/>
            <person name="Lipzen A."/>
            <person name="Mondo S."/>
            <person name="Pangilinan J."/>
            <person name="Riley R."/>
            <person name="Salamov A."/>
            <person name="Simmons B.A."/>
            <person name="Magnuson J.K."/>
            <person name="Henrissat B."/>
            <person name="Mortensen U.H."/>
            <person name="Larsen T.O."/>
            <person name="De vries R.P."/>
            <person name="Grigoriev I.V."/>
            <person name="Machida M."/>
            <person name="Baker S.E."/>
            <person name="Andersen M.R."/>
        </authorList>
    </citation>
    <scope>NUCLEOTIDE SEQUENCE [LARGE SCALE GENOMIC DNA]</scope>
    <source>
        <strain evidence="6 7">CBS 117635</strain>
    </source>
</reference>